<feature type="transmembrane region" description="Helical" evidence="7">
    <location>
        <begin position="12"/>
        <end position="35"/>
    </location>
</feature>
<dbReference type="PANTHER" id="PTHR32309:SF13">
    <property type="entry name" value="FERRIC ENTEROBACTIN TRANSPORT PROTEIN FEPE"/>
    <property type="match status" value="1"/>
</dbReference>
<evidence type="ECO:0000256" key="2">
    <source>
        <dbReference type="ARBA" id="ARBA00006683"/>
    </source>
</evidence>
<evidence type="ECO:0000256" key="6">
    <source>
        <dbReference type="ARBA" id="ARBA00023136"/>
    </source>
</evidence>
<comment type="similarity">
    <text evidence="2">Belongs to the CpsC/CapA family.</text>
</comment>
<evidence type="ECO:0000256" key="7">
    <source>
        <dbReference type="SAM" id="Phobius"/>
    </source>
</evidence>
<comment type="caution">
    <text evidence="9">The sequence shown here is derived from an EMBL/GenBank/DDBJ whole genome shotgun (WGS) entry which is preliminary data.</text>
</comment>
<feature type="domain" description="Polysaccharide chain length determinant N-terminal" evidence="8">
    <location>
        <begin position="4"/>
        <end position="91"/>
    </location>
</feature>
<dbReference type="InterPro" id="IPR003856">
    <property type="entry name" value="LPS_length_determ_N"/>
</dbReference>
<dbReference type="GO" id="GO:0005886">
    <property type="term" value="C:plasma membrane"/>
    <property type="evidence" value="ECO:0007669"/>
    <property type="project" value="UniProtKB-SubCell"/>
</dbReference>
<organism evidence="9 10">
    <name type="scientific">Kandleria vitulina DSM 20405</name>
    <dbReference type="NCBI Taxonomy" id="1410657"/>
    <lineage>
        <taxon>Bacteria</taxon>
        <taxon>Bacillati</taxon>
        <taxon>Bacillota</taxon>
        <taxon>Erysipelotrichia</taxon>
        <taxon>Erysipelotrichales</taxon>
        <taxon>Coprobacillaceae</taxon>
        <taxon>Kandleria</taxon>
    </lineage>
</organism>
<keyword evidence="5 7" id="KW-1133">Transmembrane helix</keyword>
<name>A0A0R2HCF5_9FIRM</name>
<evidence type="ECO:0000259" key="8">
    <source>
        <dbReference type="Pfam" id="PF02706"/>
    </source>
</evidence>
<evidence type="ECO:0000256" key="5">
    <source>
        <dbReference type="ARBA" id="ARBA00022989"/>
    </source>
</evidence>
<dbReference type="PANTHER" id="PTHR32309">
    <property type="entry name" value="TYROSINE-PROTEIN KINASE"/>
    <property type="match status" value="1"/>
</dbReference>
<evidence type="ECO:0000256" key="1">
    <source>
        <dbReference type="ARBA" id="ARBA00004651"/>
    </source>
</evidence>
<keyword evidence="4 7" id="KW-0812">Transmembrane</keyword>
<dbReference type="AlphaFoldDB" id="A0A0R2HCF5"/>
<sequence>MEERLDLRQLISYLFSYWYILLISLILGVTGGIVYHKFLTSPQYQSTATVYIRSNQKEISYDDLQLSNSLASDYQHIFTASPNLKAVMSSLHLSYDEDELLEMINVEHPADTRILKITVTSSDNEEAKKIADALAEEGMKSIRKLDGQVPYLVQQGKVSHINVGASLMEHVTLFVIGVVGLCALLIVFKFFMKKPGE</sequence>
<dbReference type="GO" id="GO:0004713">
    <property type="term" value="F:protein tyrosine kinase activity"/>
    <property type="evidence" value="ECO:0007669"/>
    <property type="project" value="TreeGrafter"/>
</dbReference>
<evidence type="ECO:0000313" key="9">
    <source>
        <dbReference type="EMBL" id="KRN50721.1"/>
    </source>
</evidence>
<dbReference type="RefSeq" id="WP_031588846.1">
    <property type="nucleotide sequence ID" value="NZ_JNKN01000006.1"/>
</dbReference>
<feature type="transmembrane region" description="Helical" evidence="7">
    <location>
        <begin position="171"/>
        <end position="191"/>
    </location>
</feature>
<comment type="subcellular location">
    <subcellularLocation>
        <location evidence="1">Cell membrane</location>
        <topology evidence="1">Multi-pass membrane protein</topology>
    </subcellularLocation>
</comment>
<keyword evidence="10" id="KW-1185">Reference proteome</keyword>
<reference evidence="9 10" key="1">
    <citation type="journal article" date="2015" name="Genome Announc.">
        <title>Expanding the biotechnology potential of lactobacilli through comparative genomics of 213 strains and associated genera.</title>
        <authorList>
            <person name="Sun Z."/>
            <person name="Harris H.M."/>
            <person name="McCann A."/>
            <person name="Guo C."/>
            <person name="Argimon S."/>
            <person name="Zhang W."/>
            <person name="Yang X."/>
            <person name="Jeffery I.B."/>
            <person name="Cooney J.C."/>
            <person name="Kagawa T.F."/>
            <person name="Liu W."/>
            <person name="Song Y."/>
            <person name="Salvetti E."/>
            <person name="Wrobel A."/>
            <person name="Rasinkangas P."/>
            <person name="Parkhill J."/>
            <person name="Rea M.C."/>
            <person name="O'Sullivan O."/>
            <person name="Ritari J."/>
            <person name="Douillard F.P."/>
            <person name="Paul Ross R."/>
            <person name="Yang R."/>
            <person name="Briner A.E."/>
            <person name="Felis G.E."/>
            <person name="de Vos W.M."/>
            <person name="Barrangou R."/>
            <person name="Klaenhammer T.R."/>
            <person name="Caufield P.W."/>
            <person name="Cui Y."/>
            <person name="Zhang H."/>
            <person name="O'Toole P.W."/>
        </authorList>
    </citation>
    <scope>NUCLEOTIDE SEQUENCE [LARGE SCALE GENOMIC DNA]</scope>
    <source>
        <strain evidence="9 10">DSM 20405</strain>
    </source>
</reference>
<evidence type="ECO:0000256" key="4">
    <source>
        <dbReference type="ARBA" id="ARBA00022692"/>
    </source>
</evidence>
<evidence type="ECO:0000256" key="3">
    <source>
        <dbReference type="ARBA" id="ARBA00022475"/>
    </source>
</evidence>
<protein>
    <recommendedName>
        <fullName evidence="8">Polysaccharide chain length determinant N-terminal domain-containing protein</fullName>
    </recommendedName>
</protein>
<dbReference type="EMBL" id="JQBL01000006">
    <property type="protein sequence ID" value="KRN50721.1"/>
    <property type="molecule type" value="Genomic_DNA"/>
</dbReference>
<dbReference type="InterPro" id="IPR050445">
    <property type="entry name" value="Bact_polysacc_biosynth/exp"/>
</dbReference>
<proteinExistence type="inferred from homology"/>
<keyword evidence="3" id="KW-1003">Cell membrane</keyword>
<evidence type="ECO:0000313" key="10">
    <source>
        <dbReference type="Proteomes" id="UP000051841"/>
    </source>
</evidence>
<gene>
    <name evidence="9" type="ORF">IV49_GL001806</name>
</gene>
<dbReference type="Proteomes" id="UP000051841">
    <property type="component" value="Unassembled WGS sequence"/>
</dbReference>
<keyword evidence="6 7" id="KW-0472">Membrane</keyword>
<dbReference type="Pfam" id="PF02706">
    <property type="entry name" value="Wzz"/>
    <property type="match status" value="1"/>
</dbReference>
<accession>A0A0R2HCF5</accession>
<dbReference type="PATRIC" id="fig|1410657.5.peg.1861"/>